<dbReference type="InterPro" id="IPR018642">
    <property type="entry name" value="DUF2066"/>
</dbReference>
<dbReference type="EMBL" id="LLYA01000090">
    <property type="protein sequence ID" value="KRR28520.1"/>
    <property type="molecule type" value="Genomic_DNA"/>
</dbReference>
<sequence>MTRRQPVLIWLGAATIVRMLLAVAVVWCASAMAAAGADLYRAQTVVTGQDEANRIIGFAFCLEDVLIKVSGAQKLAGDRRLAAYKSNAKSFVRAFNYRDQFLGKPVRDEQGTRDRPYDLTVDFEEKKINGILKALGLKPWLSHRPRLAVFVEMENGTRDFIVTVDGAQSDLQRDALLAAADRRGMNIVLPSMAALAKSGLEGAKLETVPSSGLAPLATEQGGEVALVGHLVWSDRELGWITRWRMDWQGRTHRWQVRRVTFDEAFRRGIGGAAQILSDNGDPGGRARH</sequence>
<dbReference type="Proteomes" id="UP000052023">
    <property type="component" value="Unassembled WGS sequence"/>
</dbReference>
<comment type="caution">
    <text evidence="1">The sequence shown here is derived from an EMBL/GenBank/DDBJ whole genome shotgun (WGS) entry which is preliminary data.</text>
</comment>
<accession>A0A0R3N7W6</accession>
<proteinExistence type="predicted"/>
<organism evidence="1 2">
    <name type="scientific">Bradyrhizobium retamae</name>
    <dbReference type="NCBI Taxonomy" id="1300035"/>
    <lineage>
        <taxon>Bacteria</taxon>
        <taxon>Pseudomonadati</taxon>
        <taxon>Pseudomonadota</taxon>
        <taxon>Alphaproteobacteria</taxon>
        <taxon>Hyphomicrobiales</taxon>
        <taxon>Nitrobacteraceae</taxon>
        <taxon>Bradyrhizobium</taxon>
    </lineage>
</organism>
<dbReference type="OrthoDB" id="7266613at2"/>
<dbReference type="AlphaFoldDB" id="A0A0R3N7W6"/>
<protein>
    <recommendedName>
        <fullName evidence="3">DUF2066 domain-containing protein</fullName>
    </recommendedName>
</protein>
<keyword evidence="2" id="KW-1185">Reference proteome</keyword>
<evidence type="ECO:0000313" key="2">
    <source>
        <dbReference type="Proteomes" id="UP000052023"/>
    </source>
</evidence>
<evidence type="ECO:0008006" key="3">
    <source>
        <dbReference type="Google" id="ProtNLM"/>
    </source>
</evidence>
<evidence type="ECO:0000313" key="1">
    <source>
        <dbReference type="EMBL" id="KRR28520.1"/>
    </source>
</evidence>
<name>A0A0R3N7W6_9BRAD</name>
<gene>
    <name evidence="1" type="ORF">CQ13_20985</name>
</gene>
<dbReference type="Pfam" id="PF09839">
    <property type="entry name" value="DUF2066"/>
    <property type="match status" value="1"/>
</dbReference>
<reference evidence="1 2" key="1">
    <citation type="submission" date="2014-03" db="EMBL/GenBank/DDBJ databases">
        <title>Bradyrhizobium valentinum sp. nov., isolated from effective nodules of Lupinus mariae-josephae, a lupine endemic of basic-lime soils in Eastern Spain.</title>
        <authorList>
            <person name="Duran D."/>
            <person name="Rey L."/>
            <person name="Navarro A."/>
            <person name="Busquets A."/>
            <person name="Imperial J."/>
            <person name="Ruiz-Argueso T."/>
        </authorList>
    </citation>
    <scope>NUCLEOTIDE SEQUENCE [LARGE SCALE GENOMIC DNA]</scope>
    <source>
        <strain evidence="1 2">Ro19</strain>
    </source>
</reference>